<accession>A0A0A0HI57</accession>
<keyword evidence="1" id="KW-0732">Signal</keyword>
<dbReference type="eggNOG" id="ENOG502ZC8G">
    <property type="taxonomic scope" value="Bacteria"/>
</dbReference>
<dbReference type="PATRIC" id="fig|1288298.3.peg.2242"/>
<dbReference type="EMBL" id="AONH01000013">
    <property type="protein sequence ID" value="KGM87497.1"/>
    <property type="molecule type" value="Genomic_DNA"/>
</dbReference>
<feature type="chain" id="PRO_5001970153" description="Carboxypeptidase regulatory-like domain-containing protein" evidence="1">
    <location>
        <begin position="24"/>
        <end position="192"/>
    </location>
</feature>
<dbReference type="Proteomes" id="UP000030021">
    <property type="component" value="Unassembled WGS sequence"/>
</dbReference>
<evidence type="ECO:0000256" key="1">
    <source>
        <dbReference type="SAM" id="SignalP"/>
    </source>
</evidence>
<protein>
    <recommendedName>
        <fullName evidence="4">Carboxypeptidase regulatory-like domain-containing protein</fullName>
    </recommendedName>
</protein>
<sequence>MRALPIIVALMLCVGGVATDARAADVASPPAGLMWNKTGLPAVFPLQVKTLPGRDHVLTLLDVKTGEEALAAYIRGGAFFRVLVPPGVYRLRFVSGKHWQGEEALFGQGADTEVFELRHPLEFETRGLGIKSGHIVDLRGRGTEARITDQRICQAFRPDFPRAKVPVREGSRAVGPDFQAPQRGNLRARYCG</sequence>
<evidence type="ECO:0008006" key="4">
    <source>
        <dbReference type="Google" id="ProtNLM"/>
    </source>
</evidence>
<dbReference type="STRING" id="215743.ROSMUCSMR3_01529"/>
<name>A0A0A0HI57_9RHOB</name>
<gene>
    <name evidence="2" type="ORF">rosmuc_02231</name>
</gene>
<evidence type="ECO:0000313" key="3">
    <source>
        <dbReference type="Proteomes" id="UP000030021"/>
    </source>
</evidence>
<feature type="signal peptide" evidence="1">
    <location>
        <begin position="1"/>
        <end position="23"/>
    </location>
</feature>
<dbReference type="RefSeq" id="WP_037273259.1">
    <property type="nucleotide sequence ID" value="NZ_KN293980.1"/>
</dbReference>
<reference evidence="2 3" key="1">
    <citation type="submission" date="2013-01" db="EMBL/GenBank/DDBJ databases">
        <authorList>
            <person name="Fiebig A."/>
            <person name="Goeker M."/>
            <person name="Klenk H.-P.P."/>
        </authorList>
    </citation>
    <scope>NUCLEOTIDE SEQUENCE [LARGE SCALE GENOMIC DNA]</scope>
    <source>
        <strain evidence="2 3">DSM 17069</strain>
    </source>
</reference>
<dbReference type="AlphaFoldDB" id="A0A0A0HI57"/>
<organism evidence="2 3">
    <name type="scientific">Roseovarius mucosus DSM 17069</name>
    <dbReference type="NCBI Taxonomy" id="1288298"/>
    <lineage>
        <taxon>Bacteria</taxon>
        <taxon>Pseudomonadati</taxon>
        <taxon>Pseudomonadota</taxon>
        <taxon>Alphaproteobacteria</taxon>
        <taxon>Rhodobacterales</taxon>
        <taxon>Roseobacteraceae</taxon>
        <taxon>Roseovarius</taxon>
    </lineage>
</organism>
<comment type="caution">
    <text evidence="2">The sequence shown here is derived from an EMBL/GenBank/DDBJ whole genome shotgun (WGS) entry which is preliminary data.</text>
</comment>
<proteinExistence type="predicted"/>
<evidence type="ECO:0000313" key="2">
    <source>
        <dbReference type="EMBL" id="KGM87497.1"/>
    </source>
</evidence>
<dbReference type="HOGENOM" id="CLU_1414240_0_0_5"/>